<dbReference type="PIRSF" id="PIRSF018425">
    <property type="entry name" value="PolyA_polymerase"/>
    <property type="match status" value="1"/>
</dbReference>
<gene>
    <name evidence="18" type="ORF">P153DRAFT_301251</name>
</gene>
<feature type="region of interest" description="Disordered" evidence="14">
    <location>
        <begin position="1"/>
        <end position="23"/>
    </location>
</feature>
<comment type="catalytic activity">
    <reaction evidence="11">
        <text>RNA(n) + ATP = RNA(n)-3'-adenine ribonucleotide + diphosphate</text>
        <dbReference type="Rhea" id="RHEA:11332"/>
        <dbReference type="Rhea" id="RHEA-COMP:14527"/>
        <dbReference type="Rhea" id="RHEA-COMP:17347"/>
        <dbReference type="ChEBI" id="CHEBI:30616"/>
        <dbReference type="ChEBI" id="CHEBI:33019"/>
        <dbReference type="ChEBI" id="CHEBI:140395"/>
        <dbReference type="ChEBI" id="CHEBI:173115"/>
        <dbReference type="EC" id="2.7.7.19"/>
    </reaction>
</comment>
<name>A0A6A5ZZP5_9PLEO</name>
<dbReference type="GO" id="GO:0006397">
    <property type="term" value="P:mRNA processing"/>
    <property type="evidence" value="ECO:0007669"/>
    <property type="project" value="UniProtKB-KW"/>
</dbReference>
<dbReference type="PANTHER" id="PTHR10682:SF10">
    <property type="entry name" value="POLYNUCLEOTIDE ADENYLYLTRANSFERASE"/>
    <property type="match status" value="1"/>
</dbReference>
<dbReference type="Gene3D" id="3.30.460.10">
    <property type="entry name" value="Beta Polymerase, domain 2"/>
    <property type="match status" value="1"/>
</dbReference>
<dbReference type="SUPFAM" id="SSF55003">
    <property type="entry name" value="PAP/Archaeal CCA-adding enzyme, C-terminal domain"/>
    <property type="match status" value="1"/>
</dbReference>
<comment type="function">
    <text evidence="11">Polymerase that creates the 3'-poly(A) tail of mRNA's.</text>
</comment>
<comment type="subcellular location">
    <subcellularLocation>
        <location evidence="2 11">Nucleus</location>
    </subcellularLocation>
</comment>
<keyword evidence="7 11" id="KW-0547">Nucleotide-binding</keyword>
<dbReference type="RefSeq" id="XP_033519149.1">
    <property type="nucleotide sequence ID" value="XM_033664375.1"/>
</dbReference>
<sequence length="567" mass="64038">MEGQQKRQWGITSAISEAQPTEADNKLNDELVEALKRQNVFESTEGSNNRLTVLNHLQKVVEEFVRRVSKKKGLAQATVDASGGKIFCFGSYALGVYGPTSDIDTLLVAPKHVFLDDFFDHFPSTFKEMSRAEDITEFNPVRDAFVPIIKMEYRGVSIDLIFASLPTMTHISKDLETIDKTMLRNLDDTAMRSVNGTRVTKELLQSVPQVKSFRHALRAIKLWSNQRAIYGAVFGYPGGIAWAIMVARICQLYPFACGATILSKFFSLMYKYQWPKPILLKHIEEGTLGLRVWNPTIYSGDRQHLMPIITPAFPSMCATHTIGLSTRAIMMQEFERADKIVYEIHSGKKSWDALFERHSFFTKDHKYYLSVVAASRSKEANSTFSGLVQSKVRLLVKGIDEGQAGVEVARPYTKSFERIHRCANEDQVDRVIQGNLDYMVKDASTPLEDNSTDHIIYTSTFYIGLTLPPEGAKSLDISYPVSDFKRTVMTSDMYNEDTMSVKVVHTRNTQLPDDVFVPGETRPKKPTKEKKKKDTSKGVKRPLAETGLDVRESRLAKTPRRSPASQE</sequence>
<evidence type="ECO:0000259" key="17">
    <source>
        <dbReference type="Pfam" id="PF20750"/>
    </source>
</evidence>
<dbReference type="PANTHER" id="PTHR10682">
    <property type="entry name" value="POLY A POLYMERASE"/>
    <property type="match status" value="1"/>
</dbReference>
<dbReference type="InterPro" id="IPR043519">
    <property type="entry name" value="NT_sf"/>
</dbReference>
<keyword evidence="9 13" id="KW-0460">Magnesium</keyword>
<evidence type="ECO:0000256" key="8">
    <source>
        <dbReference type="ARBA" id="ARBA00022840"/>
    </source>
</evidence>
<dbReference type="GO" id="GO:0005524">
    <property type="term" value="F:ATP binding"/>
    <property type="evidence" value="ECO:0007669"/>
    <property type="project" value="UniProtKB-UniRule"/>
</dbReference>
<feature type="binding site" evidence="12">
    <location>
        <begin position="102"/>
        <end position="104"/>
    </location>
    <ligand>
        <name>ATP</name>
        <dbReference type="ChEBI" id="CHEBI:30616"/>
    </ligand>
</feature>
<evidence type="ECO:0000256" key="12">
    <source>
        <dbReference type="PIRSR" id="PIRSR018425-1"/>
    </source>
</evidence>
<feature type="binding site" evidence="12">
    <location>
        <position position="230"/>
    </location>
    <ligand>
        <name>ATP</name>
        <dbReference type="ChEBI" id="CHEBI:30616"/>
    </ligand>
</feature>
<dbReference type="OrthoDB" id="412748at2759"/>
<comment type="similarity">
    <text evidence="3 11">Belongs to the poly(A) polymerase family.</text>
</comment>
<organism evidence="18 19">
    <name type="scientific">Dothidotthia symphoricarpi CBS 119687</name>
    <dbReference type="NCBI Taxonomy" id="1392245"/>
    <lineage>
        <taxon>Eukaryota</taxon>
        <taxon>Fungi</taxon>
        <taxon>Dikarya</taxon>
        <taxon>Ascomycota</taxon>
        <taxon>Pezizomycotina</taxon>
        <taxon>Dothideomycetes</taxon>
        <taxon>Pleosporomycetidae</taxon>
        <taxon>Pleosporales</taxon>
        <taxon>Dothidotthiaceae</taxon>
        <taxon>Dothidotthia</taxon>
    </lineage>
</organism>
<keyword evidence="19" id="KW-1185">Reference proteome</keyword>
<comment type="cofactor">
    <cofactor evidence="13">
        <name>Mg(2+)</name>
        <dbReference type="ChEBI" id="CHEBI:18420"/>
    </cofactor>
    <text evidence="13">Binds 2 magnesium ions. Also active with manganese.</text>
</comment>
<feature type="binding site" evidence="13">
    <location>
        <position position="102"/>
    </location>
    <ligand>
        <name>Mg(2+)</name>
        <dbReference type="ChEBI" id="CHEBI:18420"/>
        <label>2</label>
        <note>catalytic</note>
    </ligand>
</feature>
<comment type="cofactor">
    <cofactor evidence="1">
        <name>Mn(2+)</name>
        <dbReference type="ChEBI" id="CHEBI:29035"/>
    </cofactor>
</comment>
<feature type="binding site" evidence="12">
    <location>
        <position position="159"/>
    </location>
    <ligand>
        <name>ATP</name>
        <dbReference type="ChEBI" id="CHEBI:30616"/>
    </ligand>
</feature>
<dbReference type="FunFam" id="1.10.1410.10:FF:000001">
    <property type="entry name" value="Putative poly(A) polymerase gamma"/>
    <property type="match status" value="1"/>
</dbReference>
<dbReference type="Proteomes" id="UP000799771">
    <property type="component" value="Unassembled WGS sequence"/>
</dbReference>
<dbReference type="Pfam" id="PF04928">
    <property type="entry name" value="PAP_central"/>
    <property type="match status" value="1"/>
</dbReference>
<evidence type="ECO:0000259" key="15">
    <source>
        <dbReference type="Pfam" id="PF04926"/>
    </source>
</evidence>
<evidence type="ECO:0000313" key="19">
    <source>
        <dbReference type="Proteomes" id="UP000799771"/>
    </source>
</evidence>
<evidence type="ECO:0000256" key="2">
    <source>
        <dbReference type="ARBA" id="ARBA00004123"/>
    </source>
</evidence>
<feature type="binding site" evidence="13">
    <location>
        <position position="104"/>
    </location>
    <ligand>
        <name>Mg(2+)</name>
        <dbReference type="ChEBI" id="CHEBI:18420"/>
        <label>1</label>
        <note>catalytic</note>
    </ligand>
</feature>
<dbReference type="FunFam" id="3.30.460.10:FF:000002">
    <property type="entry name" value="Poly(A) polymerase alpha, putative"/>
    <property type="match status" value="1"/>
</dbReference>
<feature type="compositionally biased region" description="Basic residues" evidence="14">
    <location>
        <begin position="524"/>
        <end position="540"/>
    </location>
</feature>
<dbReference type="GeneID" id="54404807"/>
<evidence type="ECO:0000256" key="11">
    <source>
        <dbReference type="PIRNR" id="PIRNR018425"/>
    </source>
</evidence>
<dbReference type="InterPro" id="IPR011068">
    <property type="entry name" value="NuclTrfase_I-like_C"/>
</dbReference>
<feature type="binding site" evidence="13">
    <location>
        <position position="102"/>
    </location>
    <ligand>
        <name>Mg(2+)</name>
        <dbReference type="ChEBI" id="CHEBI:18420"/>
        <label>1</label>
        <note>catalytic</note>
    </ligand>
</feature>
<evidence type="ECO:0000256" key="9">
    <source>
        <dbReference type="ARBA" id="ARBA00022842"/>
    </source>
</evidence>
<feature type="region of interest" description="Disordered" evidence="14">
    <location>
        <begin position="512"/>
        <end position="567"/>
    </location>
</feature>
<dbReference type="GO" id="GO:0046872">
    <property type="term" value="F:metal ion binding"/>
    <property type="evidence" value="ECO:0007669"/>
    <property type="project" value="UniProtKB-KW"/>
</dbReference>
<evidence type="ECO:0000259" key="16">
    <source>
        <dbReference type="Pfam" id="PF04928"/>
    </source>
</evidence>
<dbReference type="InterPro" id="IPR048840">
    <property type="entry name" value="PolA_pol_NTPase"/>
</dbReference>
<protein>
    <recommendedName>
        <fullName evidence="11">Poly(A) polymerase</fullName>
        <ecNumber evidence="11">2.7.7.19</ecNumber>
    </recommendedName>
</protein>
<dbReference type="GO" id="GO:0031123">
    <property type="term" value="P:RNA 3'-end processing"/>
    <property type="evidence" value="ECO:0007669"/>
    <property type="project" value="InterPro"/>
</dbReference>
<dbReference type="Gene3D" id="3.30.70.590">
    <property type="entry name" value="Poly(A) polymerase predicted RNA binding domain"/>
    <property type="match status" value="1"/>
</dbReference>
<feature type="binding site" evidence="13">
    <location>
        <position position="159"/>
    </location>
    <ligand>
        <name>Mg(2+)</name>
        <dbReference type="ChEBI" id="CHEBI:18420"/>
        <label>2</label>
        <note>catalytic</note>
    </ligand>
</feature>
<dbReference type="SUPFAM" id="SSF81301">
    <property type="entry name" value="Nucleotidyltransferase"/>
    <property type="match status" value="1"/>
</dbReference>
<feature type="binding site" evidence="12">
    <location>
        <position position="221"/>
    </location>
    <ligand>
        <name>ATP</name>
        <dbReference type="ChEBI" id="CHEBI:30616"/>
    </ligand>
</feature>
<dbReference type="InterPro" id="IPR014492">
    <property type="entry name" value="PolyA_polymerase"/>
</dbReference>
<feature type="binding site" evidence="13">
    <location>
        <position position="104"/>
    </location>
    <ligand>
        <name>Mg(2+)</name>
        <dbReference type="ChEBI" id="CHEBI:18420"/>
        <label>2</label>
        <note>catalytic</note>
    </ligand>
</feature>
<dbReference type="Pfam" id="PF20750">
    <property type="entry name" value="PAP_NTPase"/>
    <property type="match status" value="1"/>
</dbReference>
<dbReference type="CDD" id="cd05402">
    <property type="entry name" value="NT_PAP_TUTase"/>
    <property type="match status" value="1"/>
</dbReference>
<feature type="domain" description="Poly(A) polymerase nucleotidyltransferase" evidence="17">
    <location>
        <begin position="10"/>
        <end position="207"/>
    </location>
</feature>
<keyword evidence="5 11" id="KW-0808">Transferase</keyword>
<dbReference type="Gene3D" id="1.10.1410.10">
    <property type="match status" value="1"/>
</dbReference>
<feature type="domain" description="Poly(A) polymerase central" evidence="16">
    <location>
        <begin position="212"/>
        <end position="357"/>
    </location>
</feature>
<evidence type="ECO:0000256" key="6">
    <source>
        <dbReference type="ARBA" id="ARBA00022723"/>
    </source>
</evidence>
<evidence type="ECO:0000256" key="13">
    <source>
        <dbReference type="PIRSR" id="PIRSR018425-2"/>
    </source>
</evidence>
<evidence type="ECO:0000256" key="5">
    <source>
        <dbReference type="ARBA" id="ARBA00022679"/>
    </source>
</evidence>
<feature type="compositionally biased region" description="Polar residues" evidence="14">
    <location>
        <begin position="1"/>
        <end position="19"/>
    </location>
</feature>
<dbReference type="GO" id="GO:0005634">
    <property type="term" value="C:nucleus"/>
    <property type="evidence" value="ECO:0007669"/>
    <property type="project" value="UniProtKB-SubCell"/>
</dbReference>
<dbReference type="Pfam" id="PF04926">
    <property type="entry name" value="PAP_RNA-bind"/>
    <property type="match status" value="1"/>
</dbReference>
<dbReference type="SUPFAM" id="SSF81631">
    <property type="entry name" value="PAP/OAS1 substrate-binding domain"/>
    <property type="match status" value="1"/>
</dbReference>
<dbReference type="AlphaFoldDB" id="A0A6A5ZZP5"/>
<dbReference type="GO" id="GO:1990817">
    <property type="term" value="F:poly(A) RNA polymerase activity"/>
    <property type="evidence" value="ECO:0007669"/>
    <property type="project" value="UniProtKB-UniRule"/>
</dbReference>
<accession>A0A6A5ZZP5</accession>
<evidence type="ECO:0000256" key="4">
    <source>
        <dbReference type="ARBA" id="ARBA00022664"/>
    </source>
</evidence>
<dbReference type="EC" id="2.7.7.19" evidence="11"/>
<dbReference type="GO" id="GO:0003723">
    <property type="term" value="F:RNA binding"/>
    <property type="evidence" value="ECO:0007669"/>
    <property type="project" value="UniProtKB-UniRule"/>
</dbReference>
<feature type="binding site" evidence="12">
    <location>
        <begin position="89"/>
        <end position="91"/>
    </location>
    <ligand>
        <name>ATP</name>
        <dbReference type="ChEBI" id="CHEBI:30616"/>
    </ligand>
</feature>
<evidence type="ECO:0000256" key="7">
    <source>
        <dbReference type="ARBA" id="ARBA00022741"/>
    </source>
</evidence>
<evidence type="ECO:0000256" key="3">
    <source>
        <dbReference type="ARBA" id="ARBA00010912"/>
    </source>
</evidence>
<dbReference type="InterPro" id="IPR007010">
    <property type="entry name" value="PolA_pol_RNA-bd_dom"/>
</dbReference>
<proteinExistence type="inferred from homology"/>
<dbReference type="EMBL" id="ML977518">
    <property type="protein sequence ID" value="KAF2124756.1"/>
    <property type="molecule type" value="Genomic_DNA"/>
</dbReference>
<keyword evidence="10 11" id="KW-0539">Nucleus</keyword>
<keyword evidence="8 11" id="KW-0067">ATP-binding</keyword>
<keyword evidence="4 11" id="KW-0507">mRNA processing</keyword>
<evidence type="ECO:0000256" key="14">
    <source>
        <dbReference type="SAM" id="MobiDB-lite"/>
    </source>
</evidence>
<reference evidence="18" key="1">
    <citation type="journal article" date="2020" name="Stud. Mycol.">
        <title>101 Dothideomycetes genomes: a test case for predicting lifestyles and emergence of pathogens.</title>
        <authorList>
            <person name="Haridas S."/>
            <person name="Albert R."/>
            <person name="Binder M."/>
            <person name="Bloem J."/>
            <person name="Labutti K."/>
            <person name="Salamov A."/>
            <person name="Andreopoulos B."/>
            <person name="Baker S."/>
            <person name="Barry K."/>
            <person name="Bills G."/>
            <person name="Bluhm B."/>
            <person name="Cannon C."/>
            <person name="Castanera R."/>
            <person name="Culley D."/>
            <person name="Daum C."/>
            <person name="Ezra D."/>
            <person name="Gonzalez J."/>
            <person name="Henrissat B."/>
            <person name="Kuo A."/>
            <person name="Liang C."/>
            <person name="Lipzen A."/>
            <person name="Lutzoni F."/>
            <person name="Magnuson J."/>
            <person name="Mondo S."/>
            <person name="Nolan M."/>
            <person name="Ohm R."/>
            <person name="Pangilinan J."/>
            <person name="Park H.-J."/>
            <person name="Ramirez L."/>
            <person name="Alfaro M."/>
            <person name="Sun H."/>
            <person name="Tritt A."/>
            <person name="Yoshinaga Y."/>
            <person name="Zwiers L.-H."/>
            <person name="Turgeon B."/>
            <person name="Goodwin S."/>
            <person name="Spatafora J."/>
            <person name="Crous P."/>
            <person name="Grigoriev I."/>
        </authorList>
    </citation>
    <scope>NUCLEOTIDE SEQUENCE</scope>
    <source>
        <strain evidence="18">CBS 119687</strain>
    </source>
</reference>
<feature type="domain" description="Poly(A) polymerase RNA-binding" evidence="15">
    <location>
        <begin position="359"/>
        <end position="525"/>
    </location>
</feature>
<evidence type="ECO:0000256" key="10">
    <source>
        <dbReference type="ARBA" id="ARBA00023242"/>
    </source>
</evidence>
<dbReference type="InterPro" id="IPR007012">
    <property type="entry name" value="PolA_pol_cen_dom"/>
</dbReference>
<keyword evidence="6 13" id="KW-0479">Metal-binding</keyword>
<evidence type="ECO:0000256" key="1">
    <source>
        <dbReference type="ARBA" id="ARBA00001936"/>
    </source>
</evidence>
<evidence type="ECO:0000313" key="18">
    <source>
        <dbReference type="EMBL" id="KAF2124756.1"/>
    </source>
</evidence>